<dbReference type="Proteomes" id="UP000886780">
    <property type="component" value="Unassembled WGS sequence"/>
</dbReference>
<protein>
    <submittedName>
        <fullName evidence="3">ComF family protein</fullName>
    </submittedName>
</protein>
<feature type="domain" description="Double zinc ribbon" evidence="2">
    <location>
        <begin position="15"/>
        <end position="71"/>
    </location>
</feature>
<dbReference type="EMBL" id="DXEU01000149">
    <property type="protein sequence ID" value="HIX52832.1"/>
    <property type="molecule type" value="Genomic_DNA"/>
</dbReference>
<accession>A0A9D1W6Q7</accession>
<organism evidence="3 4">
    <name type="scientific">Candidatus Lachnoclostridium stercoripullorum</name>
    <dbReference type="NCBI Taxonomy" id="2838635"/>
    <lineage>
        <taxon>Bacteria</taxon>
        <taxon>Bacillati</taxon>
        <taxon>Bacillota</taxon>
        <taxon>Clostridia</taxon>
        <taxon>Lachnospirales</taxon>
        <taxon>Lachnospiraceae</taxon>
    </lineage>
</organism>
<dbReference type="Pfam" id="PF18912">
    <property type="entry name" value="DZR_2"/>
    <property type="match status" value="1"/>
</dbReference>
<evidence type="ECO:0000313" key="3">
    <source>
        <dbReference type="EMBL" id="HIX52832.1"/>
    </source>
</evidence>
<dbReference type="InterPro" id="IPR029057">
    <property type="entry name" value="PRTase-like"/>
</dbReference>
<evidence type="ECO:0000256" key="1">
    <source>
        <dbReference type="ARBA" id="ARBA00008007"/>
    </source>
</evidence>
<reference evidence="3" key="2">
    <citation type="submission" date="2021-04" db="EMBL/GenBank/DDBJ databases">
        <authorList>
            <person name="Gilroy R."/>
        </authorList>
    </citation>
    <scope>NUCLEOTIDE SEQUENCE</scope>
    <source>
        <strain evidence="3">ChiGjej4B4-12881</strain>
    </source>
</reference>
<reference evidence="3" key="1">
    <citation type="journal article" date="2021" name="PeerJ">
        <title>Extensive microbial diversity within the chicken gut microbiome revealed by metagenomics and culture.</title>
        <authorList>
            <person name="Gilroy R."/>
            <person name="Ravi A."/>
            <person name="Getino M."/>
            <person name="Pursley I."/>
            <person name="Horton D.L."/>
            <person name="Alikhan N.F."/>
            <person name="Baker D."/>
            <person name="Gharbi K."/>
            <person name="Hall N."/>
            <person name="Watson M."/>
            <person name="Adriaenssens E.M."/>
            <person name="Foster-Nyarko E."/>
            <person name="Jarju S."/>
            <person name="Secka A."/>
            <person name="Antonio M."/>
            <person name="Oren A."/>
            <person name="Chaudhuri R.R."/>
            <person name="La Ragione R."/>
            <person name="Hildebrand F."/>
            <person name="Pallen M.J."/>
        </authorList>
    </citation>
    <scope>NUCLEOTIDE SEQUENCE</scope>
    <source>
        <strain evidence="3">ChiGjej4B4-12881</strain>
    </source>
</reference>
<proteinExistence type="inferred from homology"/>
<name>A0A9D1W6Q7_9FIRM</name>
<dbReference type="InterPro" id="IPR000836">
    <property type="entry name" value="PRTase_dom"/>
</dbReference>
<dbReference type="Gene3D" id="3.40.50.2020">
    <property type="match status" value="1"/>
</dbReference>
<comment type="caution">
    <text evidence="3">The sequence shown here is derived from an EMBL/GenBank/DDBJ whole genome shotgun (WGS) entry which is preliminary data.</text>
</comment>
<gene>
    <name evidence="3" type="ORF">IAA28_08500</name>
</gene>
<dbReference type="SUPFAM" id="SSF53271">
    <property type="entry name" value="PRTase-like"/>
    <property type="match status" value="1"/>
</dbReference>
<dbReference type="InterPro" id="IPR051910">
    <property type="entry name" value="ComF/GntX_DNA_util-trans"/>
</dbReference>
<comment type="similarity">
    <text evidence="1">Belongs to the ComF/GntX family.</text>
</comment>
<evidence type="ECO:0000259" key="2">
    <source>
        <dbReference type="Pfam" id="PF18912"/>
    </source>
</evidence>
<dbReference type="PANTHER" id="PTHR47505">
    <property type="entry name" value="DNA UTILIZATION PROTEIN YHGH"/>
    <property type="match status" value="1"/>
</dbReference>
<sequence length="249" mass="28271">MKYDSHLRGAADVLSEILFPRRCPVCDQVLPFRSGKICPGCFSKLSFTKSPVCKKCGKELISETGEYCYDCGRRKKSFEYGIALLNYDEVSRKSMAMIKYHGRREYMDFYGEAIARRYEKRIRRMGAEALLPVPVHRQRLKVRGFNQAEALAESISRHLGTCIPVRTDLLLRNKRTLPQKDLTPAERLKNLSQAFESDPSRVREAGVRRVILVDDIYTTGSTAEACSRALLAAGVQEIYLLNICIGHGR</sequence>
<evidence type="ECO:0000313" key="4">
    <source>
        <dbReference type="Proteomes" id="UP000886780"/>
    </source>
</evidence>
<dbReference type="InterPro" id="IPR044005">
    <property type="entry name" value="DZR_2"/>
</dbReference>
<dbReference type="AlphaFoldDB" id="A0A9D1W6Q7"/>
<dbReference type="PANTHER" id="PTHR47505:SF1">
    <property type="entry name" value="DNA UTILIZATION PROTEIN YHGH"/>
    <property type="match status" value="1"/>
</dbReference>
<dbReference type="CDD" id="cd06223">
    <property type="entry name" value="PRTases_typeI"/>
    <property type="match status" value="1"/>
</dbReference>